<dbReference type="InterPro" id="IPR005303">
    <property type="entry name" value="MOCOS_middle"/>
</dbReference>
<dbReference type="PANTHER" id="PTHR14237">
    <property type="entry name" value="MOLYBDOPTERIN COFACTOR SULFURASE MOSC"/>
    <property type="match status" value="1"/>
</dbReference>
<dbReference type="InterPro" id="IPR011037">
    <property type="entry name" value="Pyrv_Knase-like_insert_dom_sf"/>
</dbReference>
<proteinExistence type="predicted"/>
<sequence>MSESPLHVTELRVTELRVHPVKSMAGRTVPRAAVQPRGLVDDRSWMVTDSAGRMVTARTLHSLVSLEADTPATDPSLDRSLRLRAPGLGEHLVDEPDGPESEVELFGHALTGVPADEETQTWLRRALGQQDLHLVWCARPDRRHLDPAYTRTGDHTAYADAYPVTVVSEESLTQLNDWITEGALERGEDPPAPLGMERFRPNVVVSGAGAFAEDDWHRIQVGEVTLRLVKPSPRCVLTTIDHQTLRTGKEPIRTLARHRRDRAHGVVFAVNAVPEGSGPIALGDPVRVLD</sequence>
<reference evidence="2 3" key="1">
    <citation type="submission" date="2020-10" db="EMBL/GenBank/DDBJ databases">
        <title>Nocardioides sp. isolated from sludge.</title>
        <authorList>
            <person name="Zhang X."/>
        </authorList>
    </citation>
    <scope>NUCLEOTIDE SEQUENCE [LARGE SCALE GENOMIC DNA]</scope>
    <source>
        <strain evidence="2 3">Y6</strain>
    </source>
</reference>
<comment type="caution">
    <text evidence="2">The sequence shown here is derived from an EMBL/GenBank/DDBJ whole genome shotgun (WGS) entry which is preliminary data.</text>
</comment>
<organism evidence="2 3">
    <name type="scientific">Nocardioides malaquae</name>
    <dbReference type="NCBI Taxonomy" id="2773426"/>
    <lineage>
        <taxon>Bacteria</taxon>
        <taxon>Bacillati</taxon>
        <taxon>Actinomycetota</taxon>
        <taxon>Actinomycetes</taxon>
        <taxon>Propionibacteriales</taxon>
        <taxon>Nocardioidaceae</taxon>
        <taxon>Nocardioides</taxon>
    </lineage>
</organism>
<dbReference type="Proteomes" id="UP000756387">
    <property type="component" value="Unassembled WGS sequence"/>
</dbReference>
<accession>A0ABR9RNJ2</accession>
<dbReference type="SUPFAM" id="SSF141673">
    <property type="entry name" value="MOSC N-terminal domain-like"/>
    <property type="match status" value="1"/>
</dbReference>
<name>A0ABR9RNJ2_9ACTN</name>
<dbReference type="PANTHER" id="PTHR14237:SF19">
    <property type="entry name" value="MITOCHONDRIAL AMIDOXIME REDUCING COMPONENT 1"/>
    <property type="match status" value="1"/>
</dbReference>
<dbReference type="Pfam" id="PF03473">
    <property type="entry name" value="MOSC"/>
    <property type="match status" value="1"/>
</dbReference>
<dbReference type="Pfam" id="PF03476">
    <property type="entry name" value="MOSC_N"/>
    <property type="match status" value="1"/>
</dbReference>
<dbReference type="SUPFAM" id="SSF50800">
    <property type="entry name" value="PK beta-barrel domain-like"/>
    <property type="match status" value="1"/>
</dbReference>
<evidence type="ECO:0000313" key="3">
    <source>
        <dbReference type="Proteomes" id="UP000756387"/>
    </source>
</evidence>
<dbReference type="RefSeq" id="WP_193636482.1">
    <property type="nucleotide sequence ID" value="NZ_JADCSA010000001.1"/>
</dbReference>
<dbReference type="InterPro" id="IPR005302">
    <property type="entry name" value="MoCF_Sase_C"/>
</dbReference>
<feature type="domain" description="MOSC" evidence="1">
    <location>
        <begin position="138"/>
        <end position="289"/>
    </location>
</feature>
<gene>
    <name evidence="2" type="ORF">IEQ44_00555</name>
</gene>
<dbReference type="EMBL" id="JADCSA010000001">
    <property type="protein sequence ID" value="MBE7323140.1"/>
    <property type="molecule type" value="Genomic_DNA"/>
</dbReference>
<dbReference type="PROSITE" id="PS51340">
    <property type="entry name" value="MOSC"/>
    <property type="match status" value="1"/>
</dbReference>
<keyword evidence="3" id="KW-1185">Reference proteome</keyword>
<protein>
    <submittedName>
        <fullName evidence="2">MOSC domain-containing protein</fullName>
    </submittedName>
</protein>
<evidence type="ECO:0000313" key="2">
    <source>
        <dbReference type="EMBL" id="MBE7323140.1"/>
    </source>
</evidence>
<evidence type="ECO:0000259" key="1">
    <source>
        <dbReference type="PROSITE" id="PS51340"/>
    </source>
</evidence>